<feature type="compositionally biased region" description="Low complexity" evidence="1">
    <location>
        <begin position="149"/>
        <end position="179"/>
    </location>
</feature>
<reference evidence="2 3" key="1">
    <citation type="submission" date="2016-10" db="EMBL/GenBank/DDBJ databases">
        <authorList>
            <person name="Cai Z."/>
        </authorList>
    </citation>
    <scope>NUCLEOTIDE SEQUENCE [LARGE SCALE GENOMIC DNA]</scope>
</reference>
<accession>A0A383VUY2</accession>
<name>A0A383VUY2_TETOB</name>
<dbReference type="AlphaFoldDB" id="A0A383VUY2"/>
<evidence type="ECO:0000256" key="1">
    <source>
        <dbReference type="SAM" id="MobiDB-lite"/>
    </source>
</evidence>
<evidence type="ECO:0000313" key="2">
    <source>
        <dbReference type="EMBL" id="SZX68649.1"/>
    </source>
</evidence>
<feature type="region of interest" description="Disordered" evidence="1">
    <location>
        <begin position="149"/>
        <end position="186"/>
    </location>
</feature>
<organism evidence="2 3">
    <name type="scientific">Tetradesmus obliquus</name>
    <name type="common">Green alga</name>
    <name type="synonym">Acutodesmus obliquus</name>
    <dbReference type="NCBI Taxonomy" id="3088"/>
    <lineage>
        <taxon>Eukaryota</taxon>
        <taxon>Viridiplantae</taxon>
        <taxon>Chlorophyta</taxon>
        <taxon>core chlorophytes</taxon>
        <taxon>Chlorophyceae</taxon>
        <taxon>CS clade</taxon>
        <taxon>Sphaeropleales</taxon>
        <taxon>Scenedesmaceae</taxon>
        <taxon>Tetradesmus</taxon>
    </lineage>
</organism>
<gene>
    <name evidence="2" type="ORF">BQ4739_LOCUS8984</name>
</gene>
<evidence type="ECO:0000313" key="3">
    <source>
        <dbReference type="Proteomes" id="UP000256970"/>
    </source>
</evidence>
<dbReference type="Proteomes" id="UP000256970">
    <property type="component" value="Unassembled WGS sequence"/>
</dbReference>
<sequence length="186" mass="19864">MGESWWMLVECGVWARDAAPPAGPAGTPARAVLCFSPGERFSPREFEAQAFALDSNGLPTGEMCHDYRGKPSVSAFEQRTNKKPAKKYRISCVILRIGKQAMRTPHAMLRVEHFLVEYFGEHSVHRTHKRKPAAAAAAAAADAAAAGSRSGGAVSADASGVCPTCGSSSSSSSSSIIISSRRRRRQ</sequence>
<protein>
    <submittedName>
        <fullName evidence="2">Uncharacterized protein</fullName>
    </submittedName>
</protein>
<dbReference type="EMBL" id="FNXT01000870">
    <property type="protein sequence ID" value="SZX68649.1"/>
    <property type="molecule type" value="Genomic_DNA"/>
</dbReference>
<proteinExistence type="predicted"/>
<keyword evidence="3" id="KW-1185">Reference proteome</keyword>